<dbReference type="InterPro" id="IPR029228">
    <property type="entry name" value="Alkyl_sulf_dimr"/>
</dbReference>
<gene>
    <name evidence="6" type="ORF">EYC98_09410</name>
</gene>
<dbReference type="InterPro" id="IPR036866">
    <property type="entry name" value="RibonucZ/Hydroxyglut_hydro"/>
</dbReference>
<dbReference type="SUPFAM" id="SSF55718">
    <property type="entry name" value="SCP-like"/>
    <property type="match status" value="1"/>
</dbReference>
<dbReference type="InterPro" id="IPR029229">
    <property type="entry name" value="Alkyl_sulf_C"/>
</dbReference>
<dbReference type="InterPro" id="IPR036527">
    <property type="entry name" value="SCP2_sterol-bd_dom_sf"/>
</dbReference>
<sequence>MPALRIEGPGAEPIWDQTAYEFITGDAPASVNPSLWRQAQLNNMHGLYQVADRIYQLRGHDLANMTIIEGDSGWILVDPLTAKETAAVALDFAREHLGNKPVVAVLFTHSHIDHFGGVLGVVSPADVASGKVQIIAPDGFMEEVTSENVIAGIAMSRRSAYMYGTQLARTERGHVGSGLGKNPAIGSPGVLEPTTLINDDLLALTIDGVDFEFLYAPESEAPAEFMFYLPQMGAFCGAEVVSSTLHNLYTLRGAKVRNATRWSGYIDESIERFGEAEIYFGSHHWPRWGNDNVVEFLEVQRDTYQYIHDQTVRMFNNGKTPGEIADELTLPESLRGSFANRDYYGTVRHNARAVYQAYLGWYDANPAHLNPLPPQQAGTRYVEMMGGAQALLDNAQTYYEQGDYRWVAEVVNHLVFAEPGNVAARALLAQTYDQLGYQAESGPWRDVYLTAALELRRGAPKKSSIDLASARDLLRQTPVPLMLDSMAVRLNGPEAEGVELRLKMVFTDSGESYLLTVENSVLRHRRARPDDKANTTLTLTYDLFLDMALKTASLKDTLLSDDLSIDGSKLDLVRFFSLQDQPQGVFNIVTP</sequence>
<comment type="similarity">
    <text evidence="4">Belongs to the metallo-beta-lactamase superfamily. Type III sulfatase family.</text>
</comment>
<keyword evidence="3" id="KW-0862">Zinc</keyword>
<reference evidence="6" key="1">
    <citation type="submission" date="2019-02" db="EMBL/GenBank/DDBJ databases">
        <authorList>
            <person name="Li S.-H."/>
        </authorList>
    </citation>
    <scope>NUCLEOTIDE SEQUENCE</scope>
    <source>
        <strain evidence="6">IMCC14734</strain>
    </source>
</reference>
<evidence type="ECO:0000313" key="6">
    <source>
        <dbReference type="EMBL" id="MCX2981080.1"/>
    </source>
</evidence>
<organism evidence="6 7">
    <name type="scientific">Candidatus Litorirhabdus singularis</name>
    <dbReference type="NCBI Taxonomy" id="2518993"/>
    <lineage>
        <taxon>Bacteria</taxon>
        <taxon>Pseudomonadati</taxon>
        <taxon>Pseudomonadota</taxon>
        <taxon>Gammaproteobacteria</taxon>
        <taxon>Cellvibrionales</taxon>
        <taxon>Halieaceae</taxon>
        <taxon>Candidatus Litorirhabdus</taxon>
    </lineage>
</organism>
<dbReference type="InterPro" id="IPR052195">
    <property type="entry name" value="Bact_Alkyl/Aryl-Sulfatase"/>
</dbReference>
<proteinExistence type="inferred from homology"/>
<evidence type="ECO:0000256" key="4">
    <source>
        <dbReference type="ARBA" id="ARBA00033751"/>
    </source>
</evidence>
<evidence type="ECO:0000313" key="7">
    <source>
        <dbReference type="Proteomes" id="UP001143362"/>
    </source>
</evidence>
<dbReference type="InterPro" id="IPR001279">
    <property type="entry name" value="Metallo-B-lactamas"/>
</dbReference>
<dbReference type="Gene3D" id="1.25.40.880">
    <property type="entry name" value="Alkyl sulfatase, dimerisation domain"/>
    <property type="match status" value="1"/>
</dbReference>
<dbReference type="PANTHER" id="PTHR43223">
    <property type="entry name" value="ALKYL/ARYL-SULFATASE"/>
    <property type="match status" value="1"/>
</dbReference>
<dbReference type="Pfam" id="PF14863">
    <property type="entry name" value="Alkyl_sulf_dimr"/>
    <property type="match status" value="1"/>
</dbReference>
<keyword evidence="2" id="KW-0378">Hydrolase</keyword>
<dbReference type="Proteomes" id="UP001143362">
    <property type="component" value="Unassembled WGS sequence"/>
</dbReference>
<feature type="domain" description="Metallo-beta-lactamase" evidence="5">
    <location>
        <begin position="62"/>
        <end position="284"/>
    </location>
</feature>
<accession>A0ABT3TGZ4</accession>
<dbReference type="Pfam" id="PF00753">
    <property type="entry name" value="Lactamase_B"/>
    <property type="match status" value="1"/>
</dbReference>
<dbReference type="InterPro" id="IPR038536">
    <property type="entry name" value="Alkyl/aryl-sulf_dimr_sf"/>
</dbReference>
<evidence type="ECO:0000256" key="3">
    <source>
        <dbReference type="ARBA" id="ARBA00022833"/>
    </source>
</evidence>
<keyword evidence="7" id="KW-1185">Reference proteome</keyword>
<dbReference type="CDD" id="cd07710">
    <property type="entry name" value="arylsulfatase_Sdsa1-like_MBL-fold"/>
    <property type="match status" value="1"/>
</dbReference>
<dbReference type="SMART" id="SM00849">
    <property type="entry name" value="Lactamase_B"/>
    <property type="match status" value="1"/>
</dbReference>
<dbReference type="Gene3D" id="3.60.15.30">
    <property type="entry name" value="Metallo-beta-lactamase domain"/>
    <property type="match status" value="1"/>
</dbReference>
<evidence type="ECO:0000256" key="2">
    <source>
        <dbReference type="ARBA" id="ARBA00022801"/>
    </source>
</evidence>
<name>A0ABT3TGZ4_9GAMM</name>
<dbReference type="PANTHER" id="PTHR43223:SF1">
    <property type="entry name" value="ALKYL_ARYL-SULFATASE BDS1"/>
    <property type="match status" value="1"/>
</dbReference>
<keyword evidence="1" id="KW-0479">Metal-binding</keyword>
<dbReference type="SUPFAM" id="SSF56281">
    <property type="entry name" value="Metallo-hydrolase/oxidoreductase"/>
    <property type="match status" value="1"/>
</dbReference>
<dbReference type="EMBL" id="SHNN01000002">
    <property type="protein sequence ID" value="MCX2981080.1"/>
    <property type="molecule type" value="Genomic_DNA"/>
</dbReference>
<dbReference type="Pfam" id="PF14864">
    <property type="entry name" value="Alkyl_sulf_C"/>
    <property type="match status" value="1"/>
</dbReference>
<evidence type="ECO:0000256" key="1">
    <source>
        <dbReference type="ARBA" id="ARBA00022723"/>
    </source>
</evidence>
<comment type="caution">
    <text evidence="6">The sequence shown here is derived from an EMBL/GenBank/DDBJ whole genome shotgun (WGS) entry which is preliminary data.</text>
</comment>
<dbReference type="InterPro" id="IPR044097">
    <property type="entry name" value="Bds1/SdsA1_MBL-fold"/>
</dbReference>
<protein>
    <submittedName>
        <fullName evidence="6">MBL fold metallo-hydrolase</fullName>
    </submittedName>
</protein>
<dbReference type="Gene3D" id="3.30.1050.10">
    <property type="entry name" value="SCP2 sterol-binding domain"/>
    <property type="match status" value="1"/>
</dbReference>
<evidence type="ECO:0000259" key="5">
    <source>
        <dbReference type="SMART" id="SM00849"/>
    </source>
</evidence>